<dbReference type="AlphaFoldDB" id="M0HP58"/>
<reference evidence="2 3" key="1">
    <citation type="journal article" date="2014" name="PLoS Genet.">
        <title>Phylogenetically driven sequencing of extremely halophilic archaea reveals strategies for static and dynamic osmo-response.</title>
        <authorList>
            <person name="Becker E.A."/>
            <person name="Seitzer P.M."/>
            <person name="Tritt A."/>
            <person name="Larsen D."/>
            <person name="Krusor M."/>
            <person name="Yao A.I."/>
            <person name="Wu D."/>
            <person name="Madern D."/>
            <person name="Eisen J.A."/>
            <person name="Darling A.E."/>
            <person name="Facciotti M.T."/>
        </authorList>
    </citation>
    <scope>NUCLEOTIDE SEQUENCE [LARGE SCALE GENOMIC DNA]</scope>
    <source>
        <strain evidence="2 3">ATCC BAA-1513</strain>
    </source>
</reference>
<evidence type="ECO:0000313" key="2">
    <source>
        <dbReference type="EMBL" id="ELZ85508.1"/>
    </source>
</evidence>
<dbReference type="InterPro" id="IPR013783">
    <property type="entry name" value="Ig-like_fold"/>
</dbReference>
<organism evidence="2 3">
    <name type="scientific">Haloferax elongans ATCC BAA-1513</name>
    <dbReference type="NCBI Taxonomy" id="1230453"/>
    <lineage>
        <taxon>Archaea</taxon>
        <taxon>Methanobacteriati</taxon>
        <taxon>Methanobacteriota</taxon>
        <taxon>Stenosarchaea group</taxon>
        <taxon>Halobacteria</taxon>
        <taxon>Halobacteriales</taxon>
        <taxon>Haloferacaceae</taxon>
        <taxon>Haloferax</taxon>
    </lineage>
</organism>
<feature type="domain" description="PKD" evidence="1">
    <location>
        <begin position="66"/>
        <end position="127"/>
    </location>
</feature>
<dbReference type="PROSITE" id="PS50093">
    <property type="entry name" value="PKD"/>
    <property type="match status" value="1"/>
</dbReference>
<dbReference type="Proteomes" id="UP000011612">
    <property type="component" value="Unassembled WGS sequence"/>
</dbReference>
<dbReference type="CDD" id="cd00146">
    <property type="entry name" value="PKD"/>
    <property type="match status" value="2"/>
</dbReference>
<evidence type="ECO:0000259" key="1">
    <source>
        <dbReference type="PROSITE" id="PS50093"/>
    </source>
</evidence>
<dbReference type="GO" id="GO:0016787">
    <property type="term" value="F:hydrolase activity"/>
    <property type="evidence" value="ECO:0007669"/>
    <property type="project" value="UniProtKB-KW"/>
</dbReference>
<dbReference type="PATRIC" id="fig|1230453.4.peg.1317"/>
<evidence type="ECO:0000313" key="3">
    <source>
        <dbReference type="Proteomes" id="UP000011612"/>
    </source>
</evidence>
<gene>
    <name evidence="2" type="ORF">C453_06823</name>
</gene>
<proteinExistence type="predicted"/>
<protein>
    <submittedName>
        <fullName evidence="2">Glycoside hydrolase family protein</fullName>
    </submittedName>
</protein>
<sequence>MTHQYEQDGEYDVSLTVTDDDGASKETIKSISINNRRPSINFQSENGIMIPGLGEKAIPVAAGAPVEFEVETSDEDGEVMSVSWDFDDGVQKNGETVEHNFRQICFYRPKVTVTDDDGGKRTKTFNVISGTIEQVEVVFMDKSTETHQVISALAQGSKKFIKFVRTPEGMYQYNPDNQGTLLV</sequence>
<comment type="caution">
    <text evidence="2">The sequence shown here is derived from an EMBL/GenBank/DDBJ whole genome shotgun (WGS) entry which is preliminary data.</text>
</comment>
<dbReference type="STRING" id="1230453.C453_06823"/>
<dbReference type="Pfam" id="PF18911">
    <property type="entry name" value="PKD_4"/>
    <property type="match status" value="2"/>
</dbReference>
<dbReference type="InterPro" id="IPR035986">
    <property type="entry name" value="PKD_dom_sf"/>
</dbReference>
<dbReference type="InterPro" id="IPR000601">
    <property type="entry name" value="PKD_dom"/>
</dbReference>
<name>M0HP58_HALEO</name>
<dbReference type="EMBL" id="AOLK01000015">
    <property type="protein sequence ID" value="ELZ85508.1"/>
    <property type="molecule type" value="Genomic_DNA"/>
</dbReference>
<keyword evidence="2" id="KW-0378">Hydrolase</keyword>
<dbReference type="SUPFAM" id="SSF49299">
    <property type="entry name" value="PKD domain"/>
    <property type="match status" value="2"/>
</dbReference>
<keyword evidence="3" id="KW-1185">Reference proteome</keyword>
<accession>M0HP58</accession>
<dbReference type="Gene3D" id="2.60.40.10">
    <property type="entry name" value="Immunoglobulins"/>
    <property type="match status" value="2"/>
</dbReference>
<dbReference type="SMART" id="SM00089">
    <property type="entry name" value="PKD"/>
    <property type="match status" value="1"/>
</dbReference>
<dbReference type="InterPro" id="IPR022409">
    <property type="entry name" value="PKD/Chitinase_dom"/>
</dbReference>